<comment type="caution">
    <text evidence="1">The sequence shown here is derived from an EMBL/GenBank/DDBJ whole genome shotgun (WGS) entry which is preliminary data.</text>
</comment>
<evidence type="ECO:0000313" key="1">
    <source>
        <dbReference type="EMBL" id="KAL0319018.1"/>
    </source>
</evidence>
<dbReference type="AlphaFoldDB" id="A0AAW2LJT9"/>
<reference evidence="1" key="2">
    <citation type="journal article" date="2024" name="Plant">
        <title>Genomic evolution and insights into agronomic trait innovations of Sesamum species.</title>
        <authorList>
            <person name="Miao H."/>
            <person name="Wang L."/>
            <person name="Qu L."/>
            <person name="Liu H."/>
            <person name="Sun Y."/>
            <person name="Le M."/>
            <person name="Wang Q."/>
            <person name="Wei S."/>
            <person name="Zheng Y."/>
            <person name="Lin W."/>
            <person name="Duan Y."/>
            <person name="Cao H."/>
            <person name="Xiong S."/>
            <person name="Wang X."/>
            <person name="Wei L."/>
            <person name="Li C."/>
            <person name="Ma Q."/>
            <person name="Ju M."/>
            <person name="Zhao R."/>
            <person name="Li G."/>
            <person name="Mu C."/>
            <person name="Tian Q."/>
            <person name="Mei H."/>
            <person name="Zhang T."/>
            <person name="Gao T."/>
            <person name="Zhang H."/>
        </authorList>
    </citation>
    <scope>NUCLEOTIDE SEQUENCE</scope>
    <source>
        <strain evidence="1">G01</strain>
    </source>
</reference>
<dbReference type="EMBL" id="JACGWK010000013">
    <property type="protein sequence ID" value="KAL0319018.1"/>
    <property type="molecule type" value="Genomic_DNA"/>
</dbReference>
<name>A0AAW2LJT9_9LAMI</name>
<proteinExistence type="predicted"/>
<reference evidence="1" key="1">
    <citation type="submission" date="2020-06" db="EMBL/GenBank/DDBJ databases">
        <authorList>
            <person name="Li T."/>
            <person name="Hu X."/>
            <person name="Zhang T."/>
            <person name="Song X."/>
            <person name="Zhang H."/>
            <person name="Dai N."/>
            <person name="Sheng W."/>
            <person name="Hou X."/>
            <person name="Wei L."/>
        </authorList>
    </citation>
    <scope>NUCLEOTIDE SEQUENCE</scope>
    <source>
        <strain evidence="1">G01</strain>
        <tissue evidence="1">Leaf</tissue>
    </source>
</reference>
<sequence>MQIFGTKESGFWKPEKTWIHSISTDEVRLLLKKFVSSDTSALKPDCAFASIVYGGSKELALDDKSPCPEIKLVDFAHVFEGEALSIITS</sequence>
<organism evidence="1">
    <name type="scientific">Sesamum angustifolium</name>
    <dbReference type="NCBI Taxonomy" id="2727405"/>
    <lineage>
        <taxon>Eukaryota</taxon>
        <taxon>Viridiplantae</taxon>
        <taxon>Streptophyta</taxon>
        <taxon>Embryophyta</taxon>
        <taxon>Tracheophyta</taxon>
        <taxon>Spermatophyta</taxon>
        <taxon>Magnoliopsida</taxon>
        <taxon>eudicotyledons</taxon>
        <taxon>Gunneridae</taxon>
        <taxon>Pentapetalae</taxon>
        <taxon>asterids</taxon>
        <taxon>lamiids</taxon>
        <taxon>Lamiales</taxon>
        <taxon>Pedaliaceae</taxon>
        <taxon>Sesamum</taxon>
    </lineage>
</organism>
<protein>
    <submittedName>
        <fullName evidence="1">Uncharacterized protein</fullName>
    </submittedName>
</protein>
<gene>
    <name evidence="1" type="ORF">Sangu_2058000</name>
</gene>
<accession>A0AAW2LJT9</accession>